<dbReference type="InterPro" id="IPR011429">
    <property type="entry name" value="Cyt_c_Planctomycete-type"/>
</dbReference>
<evidence type="ECO:0000256" key="2">
    <source>
        <dbReference type="ARBA" id="ARBA00023004"/>
    </source>
</evidence>
<dbReference type="Pfam" id="PF07583">
    <property type="entry name" value="PSCyt2"/>
    <property type="match status" value="1"/>
</dbReference>
<gene>
    <name evidence="5" type="ORF">SV7mr_51450</name>
</gene>
<keyword evidence="3" id="KW-0349">Heme</keyword>
<organism evidence="5 6">
    <name type="scientific">Stieleria bergensis</name>
    <dbReference type="NCBI Taxonomy" id="2528025"/>
    <lineage>
        <taxon>Bacteria</taxon>
        <taxon>Pseudomonadati</taxon>
        <taxon>Planctomycetota</taxon>
        <taxon>Planctomycetia</taxon>
        <taxon>Pirellulales</taxon>
        <taxon>Pirellulaceae</taxon>
        <taxon>Stieleria</taxon>
    </lineage>
</organism>
<dbReference type="SUPFAM" id="SSF49785">
    <property type="entry name" value="Galactose-binding domain-like"/>
    <property type="match status" value="2"/>
</dbReference>
<evidence type="ECO:0000259" key="4">
    <source>
        <dbReference type="PROSITE" id="PS51007"/>
    </source>
</evidence>
<name>A0A517T2I8_9BACT</name>
<dbReference type="InterPro" id="IPR008979">
    <property type="entry name" value="Galactose-bd-like_sf"/>
</dbReference>
<proteinExistence type="predicted"/>
<dbReference type="PANTHER" id="PTHR35889:SF3">
    <property type="entry name" value="F-BOX DOMAIN-CONTAINING PROTEIN"/>
    <property type="match status" value="1"/>
</dbReference>
<feature type="domain" description="Cytochrome c" evidence="4">
    <location>
        <begin position="36"/>
        <end position="244"/>
    </location>
</feature>
<evidence type="ECO:0000256" key="1">
    <source>
        <dbReference type="ARBA" id="ARBA00022723"/>
    </source>
</evidence>
<protein>
    <submittedName>
        <fullName evidence="5">NPCBM/NEW2 domain protein</fullName>
    </submittedName>
</protein>
<accession>A0A517T2I8</accession>
<dbReference type="Proteomes" id="UP000315003">
    <property type="component" value="Chromosome"/>
</dbReference>
<reference evidence="5 6" key="1">
    <citation type="submission" date="2019-02" db="EMBL/GenBank/DDBJ databases">
        <title>Deep-cultivation of Planctomycetes and their phenomic and genomic characterization uncovers novel biology.</title>
        <authorList>
            <person name="Wiegand S."/>
            <person name="Jogler M."/>
            <person name="Boedeker C."/>
            <person name="Pinto D."/>
            <person name="Vollmers J."/>
            <person name="Rivas-Marin E."/>
            <person name="Kohn T."/>
            <person name="Peeters S.H."/>
            <person name="Heuer A."/>
            <person name="Rast P."/>
            <person name="Oberbeckmann S."/>
            <person name="Bunk B."/>
            <person name="Jeske O."/>
            <person name="Meyerdierks A."/>
            <person name="Storesund J.E."/>
            <person name="Kallscheuer N."/>
            <person name="Luecker S."/>
            <person name="Lage O.M."/>
            <person name="Pohl T."/>
            <person name="Merkel B.J."/>
            <person name="Hornburger P."/>
            <person name="Mueller R.-W."/>
            <person name="Bruemmer F."/>
            <person name="Labrenz M."/>
            <person name="Spormann A.M."/>
            <person name="Op den Camp H."/>
            <person name="Overmann J."/>
            <person name="Amann R."/>
            <person name="Jetten M.S.M."/>
            <person name="Mascher T."/>
            <person name="Medema M.H."/>
            <person name="Devos D.P."/>
            <person name="Kaster A.-K."/>
            <person name="Ovreas L."/>
            <person name="Rohde M."/>
            <person name="Galperin M.Y."/>
            <person name="Jogler C."/>
        </authorList>
    </citation>
    <scope>NUCLEOTIDE SEQUENCE [LARGE SCALE GENOMIC DNA]</scope>
    <source>
        <strain evidence="5 6">SV_7m_r</strain>
    </source>
</reference>
<keyword evidence="2 3" id="KW-0408">Iron</keyword>
<dbReference type="AlphaFoldDB" id="A0A517T2I8"/>
<dbReference type="Pfam" id="PF08305">
    <property type="entry name" value="NPCBM"/>
    <property type="match status" value="2"/>
</dbReference>
<evidence type="ECO:0000313" key="6">
    <source>
        <dbReference type="Proteomes" id="UP000315003"/>
    </source>
</evidence>
<keyword evidence="6" id="KW-1185">Reference proteome</keyword>
<dbReference type="Gene3D" id="2.60.120.1060">
    <property type="entry name" value="NPCBM/NEW2 domain"/>
    <property type="match status" value="2"/>
</dbReference>
<dbReference type="EMBL" id="CP036272">
    <property type="protein sequence ID" value="QDT62595.1"/>
    <property type="molecule type" value="Genomic_DNA"/>
</dbReference>
<dbReference type="Pfam" id="PF07587">
    <property type="entry name" value="PSD1"/>
    <property type="match status" value="1"/>
</dbReference>
<dbReference type="InterPro" id="IPR022655">
    <property type="entry name" value="DUF1553"/>
</dbReference>
<sequence length="1064" mass="118628">MLHTNVKMNPIRWVTPWILLTWAVFPCCVIGDETNAPTAEGIEFFETRIRPVLVEHCDQCHSLQAKNIQGGLKLDSKAAAQQGGDSGPAIVPGNVDESLLIDALNYDGFEMPPKGKLPDAVIEDFKKWIEMGAPDPRDDTSVPETAIDFDEAGKFWSFQPVQRAALPSVKRKDWPTSKIDYFTLSKLEQLGLSPVGPASKRVLIRRATFDLIGLPPTPQEVEKFVNDDSPLAFEALVDRLLDSEHYGERWGRYWLDVARYAEDQAHTFSVRANTNGYRYRDWVIRAFNSDLPYNEFVRLQVAGDLVGPRAEGNHDHLIALGFFGLGAQYYKNSDKAKAMADELDDRVDTLTRGFLGLTVSCARCHDHKFDPIPTQDYYSLAGIFNSSKLHNAPLCSQEEIANYNEGQKVIKQAEEGVKKFFAEAKVAEAETRVDQIADYMVAAWRVRLAQADGNNNAKKEIAESSSLNEYLLNRWVGFLDPKQKGKVSALDPWYDFTLDPAKEKDAKSLDQVKDLAKQFQDLVDLEIRLRDGLVDRNSSGQGLPHTPGSPRFVTRTVTKARPTAKIAADIRGAKELYLVVNDGGNGKSCDHADWISPKLIGEKGELKLSELKWKRHEGGQPRVNTNHSGQPIRVGGKAYPEGIGVHAESTIVFDVPEGYDRFEAVGGLDNSGSDQGGCGEQASVQFCIYTEKPTRQPLLNLVLGKDGPLAVPDKELEKFLEGPAKEQLVALKAAVETAKSSAPSMYPIAHAYTESRPADMKVFVRGNPARQREVAPRRFLRILAGEQRSSYTSGSGRLELANAIASPDNPLTARVMVNRIWQHHFGRGIVGTPSNFGNLGEAPTHPALLDYLASRFIENGWSVKQLHREIMLSATYRLAADSNATNREVDADNRFLWRANRRRLDVEAWRDSVLDVSGQLDRTMEGPSTKLSDANNVRRTVYAKISRHELDSLLRLFDFPDANITSSKRTETTVPQQQLFVLNSPFMINRAKAFAERLHTEAPADDSSRIERAFQLAYGRSPSQPELQLGLDYLAGEKAAEDKLTRWQSYAQVLLGSNELMYVD</sequence>
<evidence type="ECO:0000313" key="5">
    <source>
        <dbReference type="EMBL" id="QDT62595.1"/>
    </source>
</evidence>
<dbReference type="InterPro" id="IPR009056">
    <property type="entry name" value="Cyt_c-like_dom"/>
</dbReference>
<dbReference type="GO" id="GO:0009055">
    <property type="term" value="F:electron transfer activity"/>
    <property type="evidence" value="ECO:0007669"/>
    <property type="project" value="InterPro"/>
</dbReference>
<dbReference type="OrthoDB" id="127107at2"/>
<dbReference type="GO" id="GO:0020037">
    <property type="term" value="F:heme binding"/>
    <property type="evidence" value="ECO:0007669"/>
    <property type="project" value="InterPro"/>
</dbReference>
<dbReference type="SMART" id="SM00776">
    <property type="entry name" value="NPCBM"/>
    <property type="match status" value="1"/>
</dbReference>
<dbReference type="GO" id="GO:0046872">
    <property type="term" value="F:metal ion binding"/>
    <property type="evidence" value="ECO:0007669"/>
    <property type="project" value="UniProtKB-KW"/>
</dbReference>
<evidence type="ECO:0000256" key="3">
    <source>
        <dbReference type="PROSITE-ProRule" id="PRU00433"/>
    </source>
</evidence>
<keyword evidence="1 3" id="KW-0479">Metal-binding</keyword>
<dbReference type="InterPro" id="IPR013222">
    <property type="entry name" value="Glyco_hyd_98_carb-bd"/>
</dbReference>
<dbReference type="InterPro" id="IPR011444">
    <property type="entry name" value="DUF1549"/>
</dbReference>
<dbReference type="PROSITE" id="PS51007">
    <property type="entry name" value="CYTC"/>
    <property type="match status" value="1"/>
</dbReference>
<dbReference type="InterPro" id="IPR038637">
    <property type="entry name" value="NPCBM_sf"/>
</dbReference>
<dbReference type="PANTHER" id="PTHR35889">
    <property type="entry name" value="CYCLOINULO-OLIGOSACCHARIDE FRUCTANOTRANSFERASE-RELATED"/>
    <property type="match status" value="1"/>
</dbReference>
<dbReference type="Pfam" id="PF07635">
    <property type="entry name" value="PSCyt1"/>
    <property type="match status" value="1"/>
</dbReference>